<organism evidence="1 2">
    <name type="scientific">Pseudocitrobacter cyperus</name>
    <dbReference type="NCBI Taxonomy" id="3112843"/>
    <lineage>
        <taxon>Bacteria</taxon>
        <taxon>Pseudomonadati</taxon>
        <taxon>Pseudomonadota</taxon>
        <taxon>Gammaproteobacteria</taxon>
        <taxon>Enterobacterales</taxon>
        <taxon>Enterobacteriaceae</taxon>
        <taxon>Pseudocitrobacter</taxon>
    </lineage>
</organism>
<protein>
    <recommendedName>
        <fullName evidence="3">FidL-like membrane protein</fullName>
    </recommendedName>
</protein>
<proteinExistence type="predicted"/>
<evidence type="ECO:0000313" key="2">
    <source>
        <dbReference type="Proteomes" id="UP001444146"/>
    </source>
</evidence>
<dbReference type="RefSeq" id="WP_347796524.1">
    <property type="nucleotide sequence ID" value="NZ_JAYMYY010000009.1"/>
</dbReference>
<gene>
    <name evidence="1" type="ORF">VSR74_21140</name>
</gene>
<sequence>MIVRITSIFIVVSLLITLIALAINAMFRSLSVPDELNCSGNVDIRVMHADSEALSGDIQVTAHIVPFAKKRSYVSEYGYVVAEGKKYIIDRNVRLLFSETKTNGFSEVHREGTDKNPADTLPDAVAKMLISSQSIFFYKLDKLQDDIWRWSDLRRTILICKVVA</sequence>
<dbReference type="EMBL" id="JAYMYY010000009">
    <property type="protein sequence ID" value="MEO3992305.1"/>
    <property type="molecule type" value="Genomic_DNA"/>
</dbReference>
<reference evidence="1 2" key="1">
    <citation type="submission" date="2024-01" db="EMBL/GenBank/DDBJ databases">
        <title>Pseudocitrobacter sp. Endophytic strain Cyp-38L.</title>
        <authorList>
            <person name="Amer M.A."/>
            <person name="Hamed S.M."/>
        </authorList>
    </citation>
    <scope>NUCLEOTIDE SEQUENCE [LARGE SCALE GENOMIC DNA]</scope>
    <source>
        <strain evidence="1 2">Cyp38S</strain>
    </source>
</reference>
<comment type="caution">
    <text evidence="1">The sequence shown here is derived from an EMBL/GenBank/DDBJ whole genome shotgun (WGS) entry which is preliminary data.</text>
</comment>
<keyword evidence="2" id="KW-1185">Reference proteome</keyword>
<evidence type="ECO:0000313" key="1">
    <source>
        <dbReference type="EMBL" id="MEO3992305.1"/>
    </source>
</evidence>
<name>A0ABV0HPF3_9ENTR</name>
<evidence type="ECO:0008006" key="3">
    <source>
        <dbReference type="Google" id="ProtNLM"/>
    </source>
</evidence>
<accession>A0ABV0HPF3</accession>
<dbReference type="Proteomes" id="UP001444146">
    <property type="component" value="Unassembled WGS sequence"/>
</dbReference>